<protein>
    <submittedName>
        <fullName evidence="9">TolC family protein</fullName>
    </submittedName>
</protein>
<dbReference type="RefSeq" id="WP_254163194.1">
    <property type="nucleotide sequence ID" value="NZ_JAHESF010000008.1"/>
</dbReference>
<evidence type="ECO:0000256" key="7">
    <source>
        <dbReference type="ARBA" id="ARBA00023237"/>
    </source>
</evidence>
<evidence type="ECO:0000256" key="8">
    <source>
        <dbReference type="SAM" id="SignalP"/>
    </source>
</evidence>
<dbReference type="PANTHER" id="PTHR30026">
    <property type="entry name" value="OUTER MEMBRANE PROTEIN TOLC"/>
    <property type="match status" value="1"/>
</dbReference>
<keyword evidence="10" id="KW-1185">Reference proteome</keyword>
<dbReference type="Gene3D" id="1.20.1600.10">
    <property type="entry name" value="Outer membrane efflux proteins (OEP)"/>
    <property type="match status" value="1"/>
</dbReference>
<evidence type="ECO:0000256" key="6">
    <source>
        <dbReference type="ARBA" id="ARBA00023136"/>
    </source>
</evidence>
<feature type="chain" id="PRO_5042821753" evidence="8">
    <location>
        <begin position="23"/>
        <end position="442"/>
    </location>
</feature>
<dbReference type="AlphaFoldDB" id="A0AAP2DKT0"/>
<evidence type="ECO:0000256" key="3">
    <source>
        <dbReference type="ARBA" id="ARBA00022448"/>
    </source>
</evidence>
<accession>A0AAP2DKT0</accession>
<evidence type="ECO:0000313" key="9">
    <source>
        <dbReference type="EMBL" id="MBT1697324.1"/>
    </source>
</evidence>
<comment type="subcellular location">
    <subcellularLocation>
        <location evidence="1">Cell outer membrane</location>
    </subcellularLocation>
</comment>
<keyword evidence="8" id="KW-0732">Signal</keyword>
<dbReference type="SUPFAM" id="SSF56954">
    <property type="entry name" value="Outer membrane efflux proteins (OEP)"/>
    <property type="match status" value="1"/>
</dbReference>
<evidence type="ECO:0000256" key="4">
    <source>
        <dbReference type="ARBA" id="ARBA00022452"/>
    </source>
</evidence>
<keyword evidence="3" id="KW-0813">Transport</keyword>
<dbReference type="GO" id="GO:0009279">
    <property type="term" value="C:cell outer membrane"/>
    <property type="evidence" value="ECO:0007669"/>
    <property type="project" value="UniProtKB-SubCell"/>
</dbReference>
<reference evidence="9 10" key="1">
    <citation type="submission" date="2021-05" db="EMBL/GenBank/DDBJ databases">
        <title>A Polyphasic approach of four new species of the genus Ohtaekwangia: Ohtaekwangia histidinii sp. nov., Ohtaekwangia cretensis sp. nov., Ohtaekwangia indiensis sp. nov., Ohtaekwangia reichenbachii sp. nov. from diverse environment.</title>
        <authorList>
            <person name="Octaviana S."/>
        </authorList>
    </citation>
    <scope>NUCLEOTIDE SEQUENCE [LARGE SCALE GENOMIC DNA]</scope>
    <source>
        <strain evidence="9 10">PWU4</strain>
    </source>
</reference>
<evidence type="ECO:0000313" key="10">
    <source>
        <dbReference type="Proteomes" id="UP001319200"/>
    </source>
</evidence>
<dbReference type="Pfam" id="PF02321">
    <property type="entry name" value="OEP"/>
    <property type="match status" value="2"/>
</dbReference>
<dbReference type="Proteomes" id="UP001319200">
    <property type="component" value="Unassembled WGS sequence"/>
</dbReference>
<comment type="similarity">
    <text evidence="2">Belongs to the outer membrane factor (OMF) (TC 1.B.17) family.</text>
</comment>
<comment type="caution">
    <text evidence="9">The sequence shown here is derived from an EMBL/GenBank/DDBJ whole genome shotgun (WGS) entry which is preliminary data.</text>
</comment>
<dbReference type="PANTHER" id="PTHR30026:SF20">
    <property type="entry name" value="OUTER MEMBRANE PROTEIN TOLC"/>
    <property type="match status" value="1"/>
</dbReference>
<evidence type="ECO:0000256" key="5">
    <source>
        <dbReference type="ARBA" id="ARBA00022692"/>
    </source>
</evidence>
<dbReference type="EMBL" id="JAHESF010000008">
    <property type="protein sequence ID" value="MBT1697324.1"/>
    <property type="molecule type" value="Genomic_DNA"/>
</dbReference>
<keyword evidence="5" id="KW-0812">Transmembrane</keyword>
<keyword evidence="7" id="KW-0998">Cell outer membrane</keyword>
<feature type="signal peptide" evidence="8">
    <location>
        <begin position="1"/>
        <end position="22"/>
    </location>
</feature>
<keyword evidence="4" id="KW-1134">Transmembrane beta strand</keyword>
<gene>
    <name evidence="9" type="ORF">KK083_10580</name>
</gene>
<sequence>MKKLLTLMFFPALSLWCWNAAAQTYALEACIKIALDNNQQFKNSQLESQAADYRIKEVKSALMPTIDVVGQLMYYQDLPEQYAPASAFGGPEGQYKKLSMNMSQTTSGNLQMSQTIFNQTVITGLKAAKAVKESSALQQNVVRENLVYNVTANYYNIQVLNDNLARLAENIANLDKTAQINKVLKDNELVSSNIHNRILISLENLRNQYDNQKLQLDKSITTLKYLMNMPMDQSLVIDAFNYTEVLQAIEEEDIAQRPDILLQQSQVRLAELEKKSVAAGYFPVLSNRFSYGYTGYYDDFAPLKQINNDWIRSSYFVLTLKIPVFDGFQKQNQLRQKEIAIQKNINTLAMMKSSASKEVEDAVKNYQTNKNLVVNSKNSLDLAEQLFTSAQSEYKNGITSITELLDAQNDLSNARTNYSAALLNLKLAELSLKKANGTLIRS</sequence>
<dbReference type="GO" id="GO:0015288">
    <property type="term" value="F:porin activity"/>
    <property type="evidence" value="ECO:0007669"/>
    <property type="project" value="TreeGrafter"/>
</dbReference>
<dbReference type="InterPro" id="IPR051906">
    <property type="entry name" value="TolC-like"/>
</dbReference>
<dbReference type="GO" id="GO:0015562">
    <property type="term" value="F:efflux transmembrane transporter activity"/>
    <property type="evidence" value="ECO:0007669"/>
    <property type="project" value="InterPro"/>
</dbReference>
<evidence type="ECO:0000256" key="2">
    <source>
        <dbReference type="ARBA" id="ARBA00007613"/>
    </source>
</evidence>
<name>A0AAP2DKT0_9BACT</name>
<organism evidence="9 10">
    <name type="scientific">Chryseosolibacter histidini</name>
    <dbReference type="NCBI Taxonomy" id="2782349"/>
    <lineage>
        <taxon>Bacteria</taxon>
        <taxon>Pseudomonadati</taxon>
        <taxon>Bacteroidota</taxon>
        <taxon>Cytophagia</taxon>
        <taxon>Cytophagales</taxon>
        <taxon>Chryseotaleaceae</taxon>
        <taxon>Chryseosolibacter</taxon>
    </lineage>
</organism>
<evidence type="ECO:0000256" key="1">
    <source>
        <dbReference type="ARBA" id="ARBA00004442"/>
    </source>
</evidence>
<proteinExistence type="inferred from homology"/>
<dbReference type="InterPro" id="IPR003423">
    <property type="entry name" value="OMP_efflux"/>
</dbReference>
<keyword evidence="6" id="KW-0472">Membrane</keyword>
<dbReference type="GO" id="GO:1990281">
    <property type="term" value="C:efflux pump complex"/>
    <property type="evidence" value="ECO:0007669"/>
    <property type="project" value="TreeGrafter"/>
</dbReference>